<dbReference type="RefSeq" id="WP_025523673.1">
    <property type="nucleotide sequence ID" value="NZ_CALYLA010000030.1"/>
</dbReference>
<organism evidence="1 2">
    <name type="scientific">Vibrio aestuarianus</name>
    <dbReference type="NCBI Taxonomy" id="28171"/>
    <lineage>
        <taxon>Bacteria</taxon>
        <taxon>Pseudomonadati</taxon>
        <taxon>Pseudomonadota</taxon>
        <taxon>Gammaproteobacteria</taxon>
        <taxon>Vibrionales</taxon>
        <taxon>Vibrionaceae</taxon>
        <taxon>Vibrio</taxon>
    </lineage>
</organism>
<dbReference type="Proteomes" id="UP001152658">
    <property type="component" value="Unassembled WGS sequence"/>
</dbReference>
<gene>
    <name evidence="1" type="ORF">VAE063_1070002</name>
</gene>
<proteinExistence type="predicted"/>
<accession>A0ABM9FKE7</accession>
<reference evidence="1" key="1">
    <citation type="submission" date="2022-06" db="EMBL/GenBank/DDBJ databases">
        <authorList>
            <person name="Goudenege D."/>
            <person name="Le Roux F."/>
        </authorList>
    </citation>
    <scope>NUCLEOTIDE SEQUENCE</scope>
    <source>
        <strain evidence="1">12-063</strain>
    </source>
</reference>
<comment type="caution">
    <text evidence="1">The sequence shown here is derived from an EMBL/GenBank/DDBJ whole genome shotgun (WGS) entry which is preliminary data.</text>
</comment>
<evidence type="ECO:0000313" key="2">
    <source>
        <dbReference type="Proteomes" id="UP001152658"/>
    </source>
</evidence>
<sequence>MINTTASTQYNDWIGGAAFDNADITALSDYAKKNQLIGADDIIYSFEASYCHLRQEMMVSVFYTDIHFDEFKKSGAELSKKEFDVPVAEFFTLFKRANFAVAKKGL</sequence>
<keyword evidence="2" id="KW-1185">Reference proteome</keyword>
<evidence type="ECO:0000313" key="1">
    <source>
        <dbReference type="EMBL" id="CAH8204006.1"/>
    </source>
</evidence>
<protein>
    <submittedName>
        <fullName evidence="1">Uncharacterized protein</fullName>
    </submittedName>
</protein>
<dbReference type="EMBL" id="CALYLK010000008">
    <property type="protein sequence ID" value="CAH8204006.1"/>
    <property type="molecule type" value="Genomic_DNA"/>
</dbReference>
<name>A0ABM9FKE7_9VIBR</name>